<protein>
    <submittedName>
        <fullName evidence="1">Uncharacterized protein</fullName>
    </submittedName>
</protein>
<dbReference type="Proteomes" id="UP001497516">
    <property type="component" value="Chromosome 10"/>
</dbReference>
<evidence type="ECO:0000313" key="2">
    <source>
        <dbReference type="Proteomes" id="UP001497516"/>
    </source>
</evidence>
<proteinExistence type="predicted"/>
<organism evidence="1 2">
    <name type="scientific">Linum trigynum</name>
    <dbReference type="NCBI Taxonomy" id="586398"/>
    <lineage>
        <taxon>Eukaryota</taxon>
        <taxon>Viridiplantae</taxon>
        <taxon>Streptophyta</taxon>
        <taxon>Embryophyta</taxon>
        <taxon>Tracheophyta</taxon>
        <taxon>Spermatophyta</taxon>
        <taxon>Magnoliopsida</taxon>
        <taxon>eudicotyledons</taxon>
        <taxon>Gunneridae</taxon>
        <taxon>Pentapetalae</taxon>
        <taxon>rosids</taxon>
        <taxon>fabids</taxon>
        <taxon>Malpighiales</taxon>
        <taxon>Linaceae</taxon>
        <taxon>Linum</taxon>
    </lineage>
</organism>
<name>A0AAV2D1L2_9ROSI</name>
<sequence length="303" mass="35269">MEYLTHFYLGSVPDQFKTNLFWLQVFSWILFAQLGIEDAIRSKIQKLERLKLSFIQENIYKILVLEFITTLIIQDMRGVADLQDNIQFKLGGEHRQMSIWEFTRAMDIYLANFVDSPEAFATVAREFDFPCFKAFYESEVKKFNNRPWDVKISKASEVKPEWRLIHHVIARSVGGNNRSKGNLTGRDFILFQSMHLPQSLHLVLAILSIFKRYETNRRLTTLHGGAYVTRLAKYFDVDFLVVQFRLDSRTTPISFDILKSRIIVLHLSDNGIWGVRGLPFPTTNTLDMDGMVFRLLEATTVRG</sequence>
<evidence type="ECO:0000313" key="1">
    <source>
        <dbReference type="EMBL" id="CAL1362821.1"/>
    </source>
</evidence>
<dbReference type="EMBL" id="OZ034814">
    <property type="protein sequence ID" value="CAL1362821.1"/>
    <property type="molecule type" value="Genomic_DNA"/>
</dbReference>
<keyword evidence="2" id="KW-1185">Reference proteome</keyword>
<dbReference type="AlphaFoldDB" id="A0AAV2D1L2"/>
<gene>
    <name evidence="1" type="ORF">LTRI10_LOCUS9638</name>
</gene>
<reference evidence="1 2" key="1">
    <citation type="submission" date="2024-04" db="EMBL/GenBank/DDBJ databases">
        <authorList>
            <person name="Fracassetti M."/>
        </authorList>
    </citation>
    <scope>NUCLEOTIDE SEQUENCE [LARGE SCALE GENOMIC DNA]</scope>
</reference>
<accession>A0AAV2D1L2</accession>